<name>A0A1V5ZME9_9BACT</name>
<proteinExistence type="predicted"/>
<evidence type="ECO:0000313" key="1">
    <source>
        <dbReference type="EMBL" id="OQB41470.1"/>
    </source>
</evidence>
<gene>
    <name evidence="1" type="ORF">BWY04_00804</name>
</gene>
<accession>A0A1V5ZME9</accession>
<reference evidence="1" key="1">
    <citation type="submission" date="2017-02" db="EMBL/GenBank/DDBJ databases">
        <title>Delving into the versatile metabolic prowess of the omnipresent phylum Bacteroidetes.</title>
        <authorList>
            <person name="Nobu M.K."/>
            <person name="Mei R."/>
            <person name="Narihiro T."/>
            <person name="Kuroda K."/>
            <person name="Liu W.-T."/>
        </authorList>
    </citation>
    <scope>NUCLEOTIDE SEQUENCE</scope>
    <source>
        <strain evidence="1">ADurb.Bin160</strain>
    </source>
</reference>
<dbReference type="Proteomes" id="UP000485621">
    <property type="component" value="Unassembled WGS sequence"/>
</dbReference>
<sequence length="81" mass="9557">MPLQSEKSSIYTIRLYKRMMDDPINNIIDSMNNISKSDTATVIMTIKPLSDKWNEKAKRQVDRLYKNLDLRPSGFFPAIWY</sequence>
<protein>
    <submittedName>
        <fullName evidence="1">Uncharacterized protein</fullName>
    </submittedName>
</protein>
<organism evidence="1">
    <name type="scientific">candidate division CPR1 bacterium ADurb.Bin160</name>
    <dbReference type="NCBI Taxonomy" id="1852826"/>
    <lineage>
        <taxon>Bacteria</taxon>
        <taxon>candidate division CPR1</taxon>
    </lineage>
</organism>
<comment type="caution">
    <text evidence="1">The sequence shown here is derived from an EMBL/GenBank/DDBJ whole genome shotgun (WGS) entry which is preliminary data.</text>
</comment>
<dbReference type="EMBL" id="MWDB01000016">
    <property type="protein sequence ID" value="OQB41470.1"/>
    <property type="molecule type" value="Genomic_DNA"/>
</dbReference>
<dbReference type="AlphaFoldDB" id="A0A1V5ZME9"/>